<dbReference type="PROSITE" id="PS00518">
    <property type="entry name" value="ZF_RING_1"/>
    <property type="match status" value="1"/>
</dbReference>
<dbReference type="SMART" id="SM00184">
    <property type="entry name" value="RING"/>
    <property type="match status" value="1"/>
</dbReference>
<dbReference type="SUPFAM" id="SSF57850">
    <property type="entry name" value="RING/U-box"/>
    <property type="match status" value="1"/>
</dbReference>
<comment type="catalytic activity">
    <reaction evidence="1 11">
        <text>S-ubiquitinyl-[E2 ubiquitin-conjugating enzyme]-L-cysteine + [acceptor protein]-L-lysine = [E2 ubiquitin-conjugating enzyme]-L-cysteine + N(6)-ubiquitinyl-[acceptor protein]-L-lysine.</text>
        <dbReference type="EC" id="2.3.2.27"/>
    </reaction>
</comment>
<comment type="function">
    <text evidence="11">E3 ubiquitin-protein ligase.</text>
</comment>
<evidence type="ECO:0000256" key="4">
    <source>
        <dbReference type="ARBA" id="ARBA00022679"/>
    </source>
</evidence>
<comment type="caution">
    <text evidence="13">The sequence shown here is derived from an EMBL/GenBank/DDBJ whole genome shotgun (WGS) entry which is preliminary data.</text>
</comment>
<evidence type="ECO:0000256" key="9">
    <source>
        <dbReference type="ARBA" id="ARBA00023136"/>
    </source>
</evidence>
<dbReference type="OrthoDB" id="6270329at2759"/>
<reference evidence="13" key="1">
    <citation type="submission" date="2019-11" db="EMBL/GenBank/DDBJ databases">
        <authorList>
            <person name="Liu Y."/>
            <person name="Hou J."/>
            <person name="Li T.-Q."/>
            <person name="Guan C.-H."/>
            <person name="Wu X."/>
            <person name="Wu H.-Z."/>
            <person name="Ling F."/>
            <person name="Zhang R."/>
            <person name="Shi X.-G."/>
            <person name="Ren J.-P."/>
            <person name="Chen E.-F."/>
            <person name="Sun J.-M."/>
        </authorList>
    </citation>
    <scope>NUCLEOTIDE SEQUENCE</scope>
    <source>
        <strain evidence="13">Adult_tree_wgs_1</strain>
        <tissue evidence="13">Leaves</tissue>
    </source>
</reference>
<dbReference type="GO" id="GO:0016567">
    <property type="term" value="P:protein ubiquitination"/>
    <property type="evidence" value="ECO:0007669"/>
    <property type="project" value="UniProtKB-UniPathway"/>
</dbReference>
<dbReference type="GO" id="GO:0061630">
    <property type="term" value="F:ubiquitin protein ligase activity"/>
    <property type="evidence" value="ECO:0007669"/>
    <property type="project" value="UniProtKB-UniRule"/>
</dbReference>
<evidence type="ECO:0000313" key="13">
    <source>
        <dbReference type="EMBL" id="KAF7121248.1"/>
    </source>
</evidence>
<accession>A0A834G787</accession>
<evidence type="ECO:0000259" key="12">
    <source>
        <dbReference type="PROSITE" id="PS50089"/>
    </source>
</evidence>
<keyword evidence="11" id="KW-0812">Transmembrane</keyword>
<dbReference type="UniPathway" id="UPA00143"/>
<dbReference type="InterPro" id="IPR001841">
    <property type="entry name" value="Znf_RING"/>
</dbReference>
<keyword evidence="14" id="KW-1185">Reference proteome</keyword>
<dbReference type="Pfam" id="PF00097">
    <property type="entry name" value="zf-C3HC4"/>
    <property type="match status" value="1"/>
</dbReference>
<dbReference type="AlphaFoldDB" id="A0A834G787"/>
<keyword evidence="8 11" id="KW-0862">Zinc</keyword>
<evidence type="ECO:0000256" key="6">
    <source>
        <dbReference type="ARBA" id="ARBA00022771"/>
    </source>
</evidence>
<keyword evidence="5 11" id="KW-0479">Metal-binding</keyword>
<keyword evidence="9 11" id="KW-0472">Membrane</keyword>
<keyword evidence="6 10" id="KW-0863">Zinc-finger</keyword>
<dbReference type="GO" id="GO:0006511">
    <property type="term" value="P:ubiquitin-dependent protein catabolic process"/>
    <property type="evidence" value="ECO:0007669"/>
    <property type="project" value="UniProtKB-UniRule"/>
</dbReference>
<evidence type="ECO:0000256" key="7">
    <source>
        <dbReference type="ARBA" id="ARBA00022786"/>
    </source>
</evidence>
<dbReference type="EMBL" id="WJXA01000013">
    <property type="protein sequence ID" value="KAF7121248.1"/>
    <property type="molecule type" value="Genomic_DNA"/>
</dbReference>
<comment type="domain">
    <text evidence="11">The RING-type zinc finger domain is responsible for E3 ligase activity.</text>
</comment>
<dbReference type="PROSITE" id="PS50089">
    <property type="entry name" value="ZF_RING_2"/>
    <property type="match status" value="1"/>
</dbReference>
<proteinExistence type="predicted"/>
<protein>
    <recommendedName>
        <fullName evidence="11">E3 ubiquitin-protein ligase RMA</fullName>
        <ecNumber evidence="11">2.3.2.27</ecNumber>
    </recommendedName>
    <alternativeName>
        <fullName evidence="11">Protein RING membrane-anchor</fullName>
    </alternativeName>
    <alternativeName>
        <fullName evidence="11">RING-type E3 ubiquitin transferase RMA</fullName>
    </alternativeName>
</protein>
<evidence type="ECO:0000256" key="2">
    <source>
        <dbReference type="ARBA" id="ARBA00004308"/>
    </source>
</evidence>
<keyword evidence="4 11" id="KW-0808">Transferase</keyword>
<keyword evidence="7 11" id="KW-0833">Ubl conjugation pathway</keyword>
<dbReference type="InterPro" id="IPR018957">
    <property type="entry name" value="Znf_C3HC4_RING-type"/>
</dbReference>
<dbReference type="GO" id="GO:0008270">
    <property type="term" value="F:zinc ion binding"/>
    <property type="evidence" value="ECO:0007669"/>
    <property type="project" value="UniProtKB-KW"/>
</dbReference>
<sequence length="275" mass="30930">MLRSVDKSMRVAAQSFENLTPRSTAWIGIGYFNYQLPPIARLRTMALEQCFAHDWKSIPATAAAAEPETENISGGFDCNICLEFASDPVVTLCGHLYCWPCIYKWVNYQSSPFPSNDHPKCPVCKSEISHETVVPLYSHGHTHKEPQLEAKSPTPDVTIPPRPLACAAKALAITSPRHQQLPYQHYEEDISPLSPYSPSNSTEMGSFYPGVGMFGEMVYSRVFGNSESLYLYPNSYHISGSSSPRLRRQEMEADKSLNRVVIFLFLCFFLCLLLF</sequence>
<keyword evidence="11" id="KW-1133">Transmembrane helix</keyword>
<evidence type="ECO:0000256" key="5">
    <source>
        <dbReference type="ARBA" id="ARBA00022723"/>
    </source>
</evidence>
<dbReference type="InterPro" id="IPR013083">
    <property type="entry name" value="Znf_RING/FYVE/PHD"/>
</dbReference>
<feature type="transmembrane region" description="Helical" evidence="11">
    <location>
        <begin position="256"/>
        <end position="274"/>
    </location>
</feature>
<comment type="subcellular location">
    <subcellularLocation>
        <location evidence="2">Endomembrane system</location>
    </subcellularLocation>
    <subcellularLocation>
        <location evidence="11">Endoplasmic reticulum membrane</location>
        <topology evidence="11">Single-pass type IV membrane protein</topology>
    </subcellularLocation>
</comment>
<evidence type="ECO:0000256" key="10">
    <source>
        <dbReference type="PROSITE-ProRule" id="PRU00175"/>
    </source>
</evidence>
<organism evidence="13 14">
    <name type="scientific">Rhododendron simsii</name>
    <name type="common">Sims's rhododendron</name>
    <dbReference type="NCBI Taxonomy" id="118357"/>
    <lineage>
        <taxon>Eukaryota</taxon>
        <taxon>Viridiplantae</taxon>
        <taxon>Streptophyta</taxon>
        <taxon>Embryophyta</taxon>
        <taxon>Tracheophyta</taxon>
        <taxon>Spermatophyta</taxon>
        <taxon>Magnoliopsida</taxon>
        <taxon>eudicotyledons</taxon>
        <taxon>Gunneridae</taxon>
        <taxon>Pentapetalae</taxon>
        <taxon>asterids</taxon>
        <taxon>Ericales</taxon>
        <taxon>Ericaceae</taxon>
        <taxon>Ericoideae</taxon>
        <taxon>Rhodoreae</taxon>
        <taxon>Rhododendron</taxon>
    </lineage>
</organism>
<dbReference type="InterPro" id="IPR017907">
    <property type="entry name" value="Znf_RING_CS"/>
</dbReference>
<evidence type="ECO:0000256" key="8">
    <source>
        <dbReference type="ARBA" id="ARBA00022833"/>
    </source>
</evidence>
<dbReference type="GO" id="GO:0005789">
    <property type="term" value="C:endoplasmic reticulum membrane"/>
    <property type="evidence" value="ECO:0007669"/>
    <property type="project" value="UniProtKB-SubCell"/>
</dbReference>
<evidence type="ECO:0000313" key="14">
    <source>
        <dbReference type="Proteomes" id="UP000626092"/>
    </source>
</evidence>
<evidence type="ECO:0000256" key="3">
    <source>
        <dbReference type="ARBA" id="ARBA00004906"/>
    </source>
</evidence>
<dbReference type="InterPro" id="IPR045103">
    <property type="entry name" value="RNF5/RNF185-like"/>
</dbReference>
<dbReference type="Gene3D" id="3.30.40.10">
    <property type="entry name" value="Zinc/RING finger domain, C3HC4 (zinc finger)"/>
    <property type="match status" value="1"/>
</dbReference>
<dbReference type="Proteomes" id="UP000626092">
    <property type="component" value="Unassembled WGS sequence"/>
</dbReference>
<feature type="domain" description="RING-type" evidence="12">
    <location>
        <begin position="78"/>
        <end position="125"/>
    </location>
</feature>
<evidence type="ECO:0000256" key="1">
    <source>
        <dbReference type="ARBA" id="ARBA00000900"/>
    </source>
</evidence>
<dbReference type="PANTHER" id="PTHR12313">
    <property type="entry name" value="E3 UBIQUITIN-PROTEIN LIGASE RNF5-RELATED"/>
    <property type="match status" value="1"/>
</dbReference>
<name>A0A834G787_RHOSS</name>
<gene>
    <name evidence="13" type="ORF">RHSIM_Rhsim13G0177400</name>
</gene>
<dbReference type="EC" id="2.3.2.27" evidence="11"/>
<evidence type="ECO:0000256" key="11">
    <source>
        <dbReference type="RuleBase" id="RU369090"/>
    </source>
</evidence>
<comment type="pathway">
    <text evidence="3 11">Protein modification; protein ubiquitination.</text>
</comment>
<keyword evidence="11" id="KW-0256">Endoplasmic reticulum</keyword>